<accession>A0ABP1S757</accession>
<keyword evidence="1" id="KW-0812">Transmembrane</keyword>
<evidence type="ECO:0000256" key="1">
    <source>
        <dbReference type="SAM" id="Phobius"/>
    </source>
</evidence>
<dbReference type="EMBL" id="CAXLJM020000161">
    <property type="protein sequence ID" value="CAL8144778.1"/>
    <property type="molecule type" value="Genomic_DNA"/>
</dbReference>
<comment type="caution">
    <text evidence="2">The sequence shown here is derived from an EMBL/GenBank/DDBJ whole genome shotgun (WGS) entry which is preliminary data.</text>
</comment>
<reference evidence="2 3" key="1">
    <citation type="submission" date="2024-08" db="EMBL/GenBank/DDBJ databases">
        <authorList>
            <person name="Cucini C."/>
            <person name="Frati F."/>
        </authorList>
    </citation>
    <scope>NUCLEOTIDE SEQUENCE [LARGE SCALE GENOMIC DNA]</scope>
</reference>
<feature type="transmembrane region" description="Helical" evidence="1">
    <location>
        <begin position="9"/>
        <end position="27"/>
    </location>
</feature>
<organism evidence="2 3">
    <name type="scientific">Orchesella dallaii</name>
    <dbReference type="NCBI Taxonomy" id="48710"/>
    <lineage>
        <taxon>Eukaryota</taxon>
        <taxon>Metazoa</taxon>
        <taxon>Ecdysozoa</taxon>
        <taxon>Arthropoda</taxon>
        <taxon>Hexapoda</taxon>
        <taxon>Collembola</taxon>
        <taxon>Entomobryomorpha</taxon>
        <taxon>Entomobryoidea</taxon>
        <taxon>Orchesellidae</taxon>
        <taxon>Orchesellinae</taxon>
        <taxon>Orchesella</taxon>
    </lineage>
</organism>
<evidence type="ECO:0000313" key="2">
    <source>
        <dbReference type="EMBL" id="CAL8144778.1"/>
    </source>
</evidence>
<feature type="transmembrane region" description="Helical" evidence="1">
    <location>
        <begin position="33"/>
        <end position="49"/>
    </location>
</feature>
<proteinExistence type="predicted"/>
<dbReference type="Proteomes" id="UP001642540">
    <property type="component" value="Unassembled WGS sequence"/>
</dbReference>
<protein>
    <submittedName>
        <fullName evidence="2">Uncharacterized protein</fullName>
    </submittedName>
</protein>
<gene>
    <name evidence="2" type="ORF">ODALV1_LOCUS30295</name>
</gene>
<keyword evidence="1" id="KW-1133">Transmembrane helix</keyword>
<evidence type="ECO:0000313" key="3">
    <source>
        <dbReference type="Proteomes" id="UP001642540"/>
    </source>
</evidence>
<sequence length="76" mass="8953">MAPLVLDCLSLFISAGFLVFIVAGWIIVKGHSVIPIYMYLFITPLAIDWKQQWHITKWRGEIGKRAQWFFTVWQKQ</sequence>
<keyword evidence="3" id="KW-1185">Reference proteome</keyword>
<keyword evidence="1" id="KW-0472">Membrane</keyword>
<name>A0ABP1S757_9HEXA</name>